<dbReference type="InterPro" id="IPR023174">
    <property type="entry name" value="PDEase_CS"/>
</dbReference>
<dbReference type="SMART" id="SM00064">
    <property type="entry name" value="FYVE"/>
    <property type="match status" value="1"/>
</dbReference>
<gene>
    <name evidence="10" type="ORF">TM35_000012940</name>
</gene>
<feature type="domain" description="FYVE-type" evidence="8">
    <location>
        <begin position="15"/>
        <end position="73"/>
    </location>
</feature>
<evidence type="ECO:0000313" key="10">
    <source>
        <dbReference type="EMBL" id="ORC93417.1"/>
    </source>
</evidence>
<dbReference type="GO" id="GO:0007165">
    <property type="term" value="P:signal transduction"/>
    <property type="evidence" value="ECO:0007669"/>
    <property type="project" value="InterPro"/>
</dbReference>
<dbReference type="VEuPathDB" id="TriTrypDB:TM35_000012940"/>
<keyword evidence="7" id="KW-0175">Coiled coil</keyword>
<reference evidence="10 11" key="1">
    <citation type="submission" date="2017-03" db="EMBL/GenBank/DDBJ databases">
        <title>An alternative strategy for trypanosome survival in the mammalian bloodstream revealed through genome and transcriptome analysis of the ubiquitous bovine parasite Trypanosoma (Megatrypanum) theileri.</title>
        <authorList>
            <person name="Kelly S."/>
            <person name="Ivens A."/>
            <person name="Mott A."/>
            <person name="O'Neill E."/>
            <person name="Emms D."/>
            <person name="Macleod O."/>
            <person name="Voorheis P."/>
            <person name="Matthews J."/>
            <person name="Matthews K."/>
            <person name="Carrington M."/>
        </authorList>
    </citation>
    <scope>NUCLEOTIDE SEQUENCE [LARGE SCALE GENOMIC DNA]</scope>
    <source>
        <strain evidence="10">Edinburgh</strain>
    </source>
</reference>
<dbReference type="STRING" id="67003.A0A1X0P901"/>
<comment type="similarity">
    <text evidence="6">Belongs to the cyclic nucleotide phosphodiesterase family.</text>
</comment>
<protein>
    <recommendedName>
        <fullName evidence="6">Phosphodiesterase</fullName>
        <ecNumber evidence="6">3.1.4.-</ecNumber>
    </recommendedName>
</protein>
<feature type="coiled-coil region" evidence="7">
    <location>
        <begin position="143"/>
        <end position="261"/>
    </location>
</feature>
<evidence type="ECO:0000256" key="5">
    <source>
        <dbReference type="PROSITE-ProRule" id="PRU00091"/>
    </source>
</evidence>
<dbReference type="PANTHER" id="PTHR11347">
    <property type="entry name" value="CYCLIC NUCLEOTIDE PHOSPHODIESTERASE"/>
    <property type="match status" value="1"/>
</dbReference>
<dbReference type="EMBL" id="NBCO01000001">
    <property type="protein sequence ID" value="ORC93417.1"/>
    <property type="molecule type" value="Genomic_DNA"/>
</dbReference>
<keyword evidence="2 5" id="KW-0863">Zinc-finger</keyword>
<dbReference type="InterPro" id="IPR000306">
    <property type="entry name" value="Znf_FYVE"/>
</dbReference>
<dbReference type="Pfam" id="PF01363">
    <property type="entry name" value="FYVE"/>
    <property type="match status" value="1"/>
</dbReference>
<dbReference type="OrthoDB" id="568146at2759"/>
<evidence type="ECO:0000256" key="3">
    <source>
        <dbReference type="ARBA" id="ARBA00022801"/>
    </source>
</evidence>
<dbReference type="RefSeq" id="XP_028887483.1">
    <property type="nucleotide sequence ID" value="XM_029020975.1"/>
</dbReference>
<dbReference type="InterPro" id="IPR003607">
    <property type="entry name" value="HD/PDEase_dom"/>
</dbReference>
<dbReference type="SMART" id="SM00471">
    <property type="entry name" value="HDc"/>
    <property type="match status" value="2"/>
</dbReference>
<evidence type="ECO:0000256" key="4">
    <source>
        <dbReference type="ARBA" id="ARBA00022833"/>
    </source>
</evidence>
<dbReference type="GO" id="GO:0008270">
    <property type="term" value="F:zinc ion binding"/>
    <property type="evidence" value="ECO:0007669"/>
    <property type="project" value="UniProtKB-KW"/>
</dbReference>
<feature type="domain" description="PDEase" evidence="9">
    <location>
        <begin position="705"/>
        <end position="1026"/>
    </location>
</feature>
<proteinExistence type="inferred from homology"/>
<keyword evidence="1 6" id="KW-0479">Metal-binding</keyword>
<evidence type="ECO:0000256" key="6">
    <source>
        <dbReference type="RuleBase" id="RU363067"/>
    </source>
</evidence>
<dbReference type="InterPro" id="IPR036971">
    <property type="entry name" value="PDEase_catalytic_dom_sf"/>
</dbReference>
<dbReference type="GO" id="GO:0004114">
    <property type="term" value="F:3',5'-cyclic-nucleotide phosphodiesterase activity"/>
    <property type="evidence" value="ECO:0007669"/>
    <property type="project" value="InterPro"/>
</dbReference>
<dbReference type="GeneID" id="39980755"/>
<dbReference type="Pfam" id="PF00233">
    <property type="entry name" value="PDEase_I"/>
    <property type="match status" value="2"/>
</dbReference>
<evidence type="ECO:0000313" key="11">
    <source>
        <dbReference type="Proteomes" id="UP000192257"/>
    </source>
</evidence>
<dbReference type="SUPFAM" id="SSF109604">
    <property type="entry name" value="HD-domain/PDEase-like"/>
    <property type="match status" value="2"/>
</dbReference>
<dbReference type="InterPro" id="IPR011011">
    <property type="entry name" value="Znf_FYVE_PHD"/>
</dbReference>
<evidence type="ECO:0000256" key="2">
    <source>
        <dbReference type="ARBA" id="ARBA00022771"/>
    </source>
</evidence>
<keyword evidence="4" id="KW-0862">Zinc</keyword>
<dbReference type="InterPro" id="IPR013083">
    <property type="entry name" value="Znf_RING/FYVE/PHD"/>
</dbReference>
<dbReference type="CDD" id="cd00065">
    <property type="entry name" value="FYVE_like_SF"/>
    <property type="match status" value="1"/>
</dbReference>
<feature type="domain" description="PDEase" evidence="9">
    <location>
        <begin position="290"/>
        <end position="611"/>
    </location>
</feature>
<evidence type="ECO:0000256" key="1">
    <source>
        <dbReference type="ARBA" id="ARBA00022723"/>
    </source>
</evidence>
<dbReference type="InterPro" id="IPR017455">
    <property type="entry name" value="Znf_FYVE-rel"/>
</dbReference>
<dbReference type="SUPFAM" id="SSF57903">
    <property type="entry name" value="FYVE/PHD zinc finger"/>
    <property type="match status" value="1"/>
</dbReference>
<dbReference type="InterPro" id="IPR023088">
    <property type="entry name" value="PDEase"/>
</dbReference>
<evidence type="ECO:0000256" key="7">
    <source>
        <dbReference type="SAM" id="Coils"/>
    </source>
</evidence>
<evidence type="ECO:0000259" key="9">
    <source>
        <dbReference type="PROSITE" id="PS51845"/>
    </source>
</evidence>
<accession>A0A1X0P901</accession>
<dbReference type="PROSITE" id="PS00126">
    <property type="entry name" value="PDEASE_I_1"/>
    <property type="match status" value="2"/>
</dbReference>
<organism evidence="10 11">
    <name type="scientific">Trypanosoma theileri</name>
    <dbReference type="NCBI Taxonomy" id="67003"/>
    <lineage>
        <taxon>Eukaryota</taxon>
        <taxon>Discoba</taxon>
        <taxon>Euglenozoa</taxon>
        <taxon>Kinetoplastea</taxon>
        <taxon>Metakinetoplastina</taxon>
        <taxon>Trypanosomatida</taxon>
        <taxon>Trypanosomatidae</taxon>
        <taxon>Trypanosoma</taxon>
    </lineage>
</organism>
<evidence type="ECO:0000259" key="8">
    <source>
        <dbReference type="PROSITE" id="PS50178"/>
    </source>
</evidence>
<dbReference type="CDD" id="cd00077">
    <property type="entry name" value="HDc"/>
    <property type="match status" value="2"/>
</dbReference>
<name>A0A1X0P901_9TRYP</name>
<keyword evidence="11" id="KW-1185">Reference proteome</keyword>
<dbReference type="Proteomes" id="UP000192257">
    <property type="component" value="Unassembled WGS sequence"/>
</dbReference>
<dbReference type="Gene3D" id="1.10.1300.10">
    <property type="entry name" value="3'5'-cyclic nucleotide phosphodiesterase, catalytic domain"/>
    <property type="match status" value="2"/>
</dbReference>
<dbReference type="EC" id="3.1.4.-" evidence="6"/>
<comment type="cofactor">
    <cofactor evidence="6">
        <name>a divalent metal cation</name>
        <dbReference type="ChEBI" id="CHEBI:60240"/>
    </cofactor>
    <text evidence="6">Binds 2 divalent metal cations per subunit. Site 1 may preferentially bind zinc ions, while site 2 has a preference for magnesium and/or manganese ions.</text>
</comment>
<keyword evidence="3 6" id="KW-0378">Hydrolase</keyword>
<dbReference type="Gene3D" id="3.30.40.10">
    <property type="entry name" value="Zinc/RING finger domain, C3HC4 (zinc finger)"/>
    <property type="match status" value="1"/>
</dbReference>
<dbReference type="PROSITE" id="PS50178">
    <property type="entry name" value="ZF_FYVE"/>
    <property type="match status" value="1"/>
</dbReference>
<dbReference type="PRINTS" id="PR00387">
    <property type="entry name" value="PDIESTERASE1"/>
</dbReference>
<dbReference type="InterPro" id="IPR002073">
    <property type="entry name" value="PDEase_catalytic_dom"/>
</dbReference>
<comment type="caution">
    <text evidence="10">The sequence shown here is derived from an EMBL/GenBank/DDBJ whole genome shotgun (WGS) entry which is preliminary data.</text>
</comment>
<sequence>MPEIPGFPLSISRWTERGENCATCGKKFSFFTSKSNCACCGKLCCSDCVQAECTIASNNTPSKVCVDCFSMLQSHRSSVGPEPDLLSGEYGEKAISLSLPKKSQEHSREDIPVQTPSINNYMREKNVTNNEYTTITPKLLDQMNALMKNSEVLREENQEWIKQASDLQMQVKNLQKELDRAHAQIVVKDKQLYDVNYQQKETEKKTAELREELKKYDIRFKEIKQELQESIARATSSEAIVKKLQEQVKPYESEMDRVNKESKGNGAVQNALKYVPPARYPNKSIVRETVLSVVPPKPRGALGPSVSLSDWDFDTLKVAARVPSVLQTVASAVAMHWSLFSTDDEMQKWAQLTAVVENNYRPNPYHNAAHAADVLQGVFALVTAAQPLMEKMTLLERKATAFAAMTHDVRHPGRTNAFLAAVHDPVSFRYCGRGTLEQLHTATAFELLTVPELDITSTMDDTSFLEFKNIVTRLIAHTDMSVHRESMLRWGAKVGSGGFDCTSSEDRIEALSLILHAADIGASSRGLTIAKKWLVVLDEFAEQAEDERRRGLPVTPGFDRPSSVERSQIPFLDYFVIPTFDLLHQLFPTIEEPLRHLRALRESYAATAGVTTPFPAPVDYTNRSAKVKELESCIAEFRKREEELWRGTEAVEHSAAKNLLAANEEVSRLRREIAARDKDIFALKERLHVPTELRRLPKSIVRETVLSVVPPKPRGALGPSVSLSDWDFDTLKVAARVPSVLQTVASAVAMHWSLFSTDDEMQKWAQLTAVVENNYRPNPYHNAAHAADVLQGVFALVTAAQPLMEKMTLLERKATAFAAMTHDVRHPGRTNAFLAAVHDPVSFRYCGRGTLEQLHTATAFELLTVPELDITSTMDDTSFLEFKNIVTRLIAHTDMSVHRESMLRWGAKVGSGGFDCTSSEDRIEALSLILHAADIGASSRGLTIAKKWLVVLDEFAEQAEDERRRGLPVTPGFDRPSSVERSQIPFLDYFVIPTFDLLHQLFPTIEEPLRHLRALRESYAATAGVTTPFPAPVDYTNRSAKVKELESCIAEFRKREEDVYHYLEDMKAAGMRLKKKSVALKLKETELNERLEAMIQLEGRLKAELAGSKNGLQGKNTSDALVDSDFEGIEKELACLASEAVLQGGKEVNKSKLLVAHERTVSEGEGILGINARSLEWREKKLAAITERLAEIAESMHGERKLQLEGQLHKGKLVPSESTANTKDNLLLQRQQDLTQREAEERLAHKYSEVDKLLLIVRSMRVDCSSRLDSEMRRQQLCKILEDRELAIEEAVNLSRQWRKDLAQYRSTRMATNQLDRLECAIKQLTSVVSQLCD</sequence>
<dbReference type="PROSITE" id="PS51845">
    <property type="entry name" value="PDEASE_I_2"/>
    <property type="match status" value="2"/>
</dbReference>